<keyword evidence="1" id="KW-0472">Membrane</keyword>
<organism evidence="2 3">
    <name type="scientific">Candidatus Weimeria bifida</name>
    <dbReference type="NCBI Taxonomy" id="2599074"/>
    <lineage>
        <taxon>Bacteria</taxon>
        <taxon>Bacillati</taxon>
        <taxon>Bacillota</taxon>
        <taxon>Clostridia</taxon>
        <taxon>Lachnospirales</taxon>
        <taxon>Lachnospiraceae</taxon>
        <taxon>Candidatus Weimeria</taxon>
    </lineage>
</organism>
<evidence type="ECO:0000313" key="2">
    <source>
        <dbReference type="EMBL" id="MQN01157.1"/>
    </source>
</evidence>
<dbReference type="AlphaFoldDB" id="A0A6N7J0L7"/>
<keyword evidence="3" id="KW-1185">Reference proteome</keyword>
<dbReference type="Proteomes" id="UP000460257">
    <property type="component" value="Unassembled WGS sequence"/>
</dbReference>
<evidence type="ECO:0000256" key="1">
    <source>
        <dbReference type="SAM" id="Phobius"/>
    </source>
</evidence>
<feature type="transmembrane region" description="Helical" evidence="1">
    <location>
        <begin position="108"/>
        <end position="128"/>
    </location>
</feature>
<proteinExistence type="predicted"/>
<gene>
    <name evidence="2" type="ORF">FRC54_04300</name>
</gene>
<dbReference type="EMBL" id="VOGC01000003">
    <property type="protein sequence ID" value="MQN01157.1"/>
    <property type="molecule type" value="Genomic_DNA"/>
</dbReference>
<evidence type="ECO:0000313" key="3">
    <source>
        <dbReference type="Proteomes" id="UP000460257"/>
    </source>
</evidence>
<protein>
    <submittedName>
        <fullName evidence="2">Uncharacterized protein</fullName>
    </submittedName>
</protein>
<sequence>MPHLDDMQILLCILEAVFLLLYISCEIRKSHYAETEAKIIDYHIDRGSLKHWFNMMIITYRYYQEGKEYTGSEEVFVTKRRLSGMKACRIYVSPDNGRKFVTPFKISMWRALTLIFFVLLVMSALVSYR</sequence>
<name>A0A6N7J0L7_9FIRM</name>
<reference evidence="2" key="1">
    <citation type="journal article" date="2020" name="Appl. Environ. Microbiol.">
        <title>Medium-Chain Fatty Acid Synthesis by 'Candidatus Weimeria bifida' gen. nov., sp. nov., and 'Candidatus Pseudoramibacter fermentans' sp. nov.</title>
        <authorList>
            <person name="Scarborough M.J."/>
            <person name="Myers K.S."/>
            <person name="Donohue T.J."/>
            <person name="Noguera D.R."/>
        </authorList>
    </citation>
    <scope>NUCLEOTIDE SEQUENCE</scope>
    <source>
        <strain evidence="2">LCO1.1</strain>
    </source>
</reference>
<accession>A0A6N7J0L7</accession>
<keyword evidence="1" id="KW-0812">Transmembrane</keyword>
<comment type="caution">
    <text evidence="2">The sequence shown here is derived from an EMBL/GenBank/DDBJ whole genome shotgun (WGS) entry which is preliminary data.</text>
</comment>
<keyword evidence="1" id="KW-1133">Transmembrane helix</keyword>